<keyword evidence="4" id="KW-0460">Magnesium</keyword>
<dbReference type="InterPro" id="IPR008380">
    <property type="entry name" value="HAD-SF_hydro_IG_5-nucl"/>
</dbReference>
<keyword evidence="3" id="KW-0378">Hydrolase</keyword>
<dbReference type="AlphaFoldDB" id="A0A6J2UDN2"/>
<dbReference type="GO" id="GO:0046872">
    <property type="term" value="F:metal ion binding"/>
    <property type="evidence" value="ECO:0007669"/>
    <property type="project" value="UniProtKB-KW"/>
</dbReference>
<dbReference type="GO" id="GO:0008253">
    <property type="term" value="F:5'-nucleotidase activity"/>
    <property type="evidence" value="ECO:0007669"/>
    <property type="project" value="TreeGrafter"/>
</dbReference>
<protein>
    <recommendedName>
        <fullName evidence="6">5'-nucleotidase domain-containing protein 1</fullName>
    </recommendedName>
</protein>
<sequence>MQSLLGFPVLNSSLSLTLLSSVKVLRRTADVLLLCNNLSGNGTKLKLATVAHVDSSYQLARRHKNTTLHRQFSRYSASTIMGSSDKHLVLNDYSIVGFDLDGTLLRYNLQEMTVLVYNVLKQYLVDEKGYSRALLDQPLDMDFLQKGLVLDGPRGNVLKLSNEAVILRATHGTRLLSDAEIEDAYGCNRKWDVTTAFYEDPLSTWNGPAADQMRALLDYFDMPSALVFAQAVDLVDQETGRQQNGYTVWPDLLAGLMHNYSRDNFSNGKSAYFTAMRAEPERFVLPTSGKVISWLEELRAAGKKLFLLTGSNIDFANLTATQAFGKDWPQMFDFIGTYAKKPGFFTMQRPFMRVDATALQELPNSEVSLGTTLQKGNIYSQGNWHQLHETIAKMLNKDTASARAIYFGDNIIQDVYTPVKHRDFDAVAIAEEMLLAHNNYPYPEALGSRFWGSYFCMKDTPTLWAGLITKYAQLCVPSMEIMAQCSTSKLIVSKDGFYPTQPKELENAMQSNGV</sequence>
<dbReference type="Proteomes" id="UP000504634">
    <property type="component" value="Unplaced"/>
</dbReference>
<evidence type="ECO:0000256" key="5">
    <source>
        <dbReference type="ARBA" id="ARBA00022990"/>
    </source>
</evidence>
<reference evidence="8" key="1">
    <citation type="submission" date="2025-08" db="UniProtKB">
        <authorList>
            <consortium name="RefSeq"/>
        </authorList>
    </citation>
    <scope>IDENTIFICATION</scope>
    <source>
        <strain evidence="8">11010-0011.00</strain>
        <tissue evidence="8">Whole body</tissue>
    </source>
</reference>
<evidence type="ECO:0000256" key="4">
    <source>
        <dbReference type="ARBA" id="ARBA00022842"/>
    </source>
</evidence>
<evidence type="ECO:0000313" key="8">
    <source>
        <dbReference type="RefSeq" id="XP_030386260.1"/>
    </source>
</evidence>
<dbReference type="FunFam" id="3.40.50.1000:FF:000086">
    <property type="entry name" value="LD24878p"/>
    <property type="match status" value="1"/>
</dbReference>
<dbReference type="SUPFAM" id="SSF56784">
    <property type="entry name" value="HAD-like"/>
    <property type="match status" value="1"/>
</dbReference>
<dbReference type="InterPro" id="IPR036412">
    <property type="entry name" value="HAD-like_sf"/>
</dbReference>
<dbReference type="PANTHER" id="PTHR12103:SF38">
    <property type="entry name" value="5'-NUCLEOTIDASE DOMAIN-CONTAINING PROTEIN 1"/>
    <property type="match status" value="1"/>
</dbReference>
<dbReference type="RefSeq" id="XP_030386260.1">
    <property type="nucleotide sequence ID" value="XM_030530400.1"/>
</dbReference>
<keyword evidence="7" id="KW-1185">Reference proteome</keyword>
<accession>A0A6J2UDN2</accession>
<comment type="similarity">
    <text evidence="1">Belongs to the 5'(3')-deoxyribonucleotidase family.</text>
</comment>
<dbReference type="Gene3D" id="3.40.50.1000">
    <property type="entry name" value="HAD superfamily/HAD-like"/>
    <property type="match status" value="1"/>
</dbReference>
<gene>
    <name evidence="8" type="primary">LOC115633055</name>
</gene>
<evidence type="ECO:0000313" key="7">
    <source>
        <dbReference type="Proteomes" id="UP000504634"/>
    </source>
</evidence>
<dbReference type="Pfam" id="PF05761">
    <property type="entry name" value="5_nucleotid"/>
    <property type="match status" value="1"/>
</dbReference>
<dbReference type="NCBIfam" id="TIGR02244">
    <property type="entry name" value="HAD-IG-Ncltidse"/>
    <property type="match status" value="1"/>
</dbReference>
<name>A0A6J2UDN2_DROLE</name>
<keyword evidence="2" id="KW-0479">Metal-binding</keyword>
<evidence type="ECO:0000256" key="2">
    <source>
        <dbReference type="ARBA" id="ARBA00022723"/>
    </source>
</evidence>
<dbReference type="InterPro" id="IPR023214">
    <property type="entry name" value="HAD_sf"/>
</dbReference>
<dbReference type="OrthoDB" id="6503940at2759"/>
<organism evidence="7 8">
    <name type="scientific">Drosophila lebanonensis</name>
    <name type="common">Fruit fly</name>
    <name type="synonym">Scaptodrosophila lebanonensis</name>
    <dbReference type="NCBI Taxonomy" id="7225"/>
    <lineage>
        <taxon>Eukaryota</taxon>
        <taxon>Metazoa</taxon>
        <taxon>Ecdysozoa</taxon>
        <taxon>Arthropoda</taxon>
        <taxon>Hexapoda</taxon>
        <taxon>Insecta</taxon>
        <taxon>Pterygota</taxon>
        <taxon>Neoptera</taxon>
        <taxon>Endopterygota</taxon>
        <taxon>Diptera</taxon>
        <taxon>Brachycera</taxon>
        <taxon>Muscomorpha</taxon>
        <taxon>Ephydroidea</taxon>
        <taxon>Drosophilidae</taxon>
        <taxon>Scaptodrosophila</taxon>
    </lineage>
</organism>
<evidence type="ECO:0000256" key="6">
    <source>
        <dbReference type="ARBA" id="ARBA00069357"/>
    </source>
</evidence>
<dbReference type="GeneID" id="115633055"/>
<dbReference type="CTD" id="38148"/>
<dbReference type="PANTHER" id="PTHR12103">
    <property type="entry name" value="5'-NUCLEOTIDASE DOMAIN-CONTAINING"/>
    <property type="match status" value="1"/>
</dbReference>
<keyword evidence="5" id="KW-0007">Acetylation</keyword>
<evidence type="ECO:0000256" key="3">
    <source>
        <dbReference type="ARBA" id="ARBA00022801"/>
    </source>
</evidence>
<proteinExistence type="inferred from homology"/>
<evidence type="ECO:0000256" key="1">
    <source>
        <dbReference type="ARBA" id="ARBA00009589"/>
    </source>
</evidence>